<feature type="domain" description="HTH cro/C1-type" evidence="3">
    <location>
        <begin position="16"/>
        <end position="70"/>
    </location>
</feature>
<dbReference type="RefSeq" id="WP_267880663.1">
    <property type="nucleotide sequence ID" value="NZ_BAZE01000010.1"/>
</dbReference>
<dbReference type="InterPro" id="IPR010982">
    <property type="entry name" value="Lambda_DNA-bd_dom_sf"/>
</dbReference>
<keyword evidence="2" id="KW-0472">Membrane</keyword>
<dbReference type="GeneID" id="91393114"/>
<keyword evidence="2" id="KW-0812">Transmembrane</keyword>
<dbReference type="PROSITE" id="PS50943">
    <property type="entry name" value="HTH_CROC1"/>
    <property type="match status" value="1"/>
</dbReference>
<organism evidence="4 5">
    <name type="scientific">Nocardiopsis alba</name>
    <dbReference type="NCBI Taxonomy" id="53437"/>
    <lineage>
        <taxon>Bacteria</taxon>
        <taxon>Bacillati</taxon>
        <taxon>Actinomycetota</taxon>
        <taxon>Actinomycetes</taxon>
        <taxon>Streptosporangiales</taxon>
        <taxon>Nocardiopsidaceae</taxon>
        <taxon>Nocardiopsis</taxon>
    </lineage>
</organism>
<dbReference type="Pfam" id="PF13560">
    <property type="entry name" value="HTH_31"/>
    <property type="match status" value="1"/>
</dbReference>
<evidence type="ECO:0000313" key="5">
    <source>
        <dbReference type="Proteomes" id="UP001585053"/>
    </source>
</evidence>
<dbReference type="EMBL" id="JAYMRS010000011">
    <property type="protein sequence ID" value="MFB8770523.1"/>
    <property type="molecule type" value="Genomic_DNA"/>
</dbReference>
<evidence type="ECO:0000259" key="3">
    <source>
        <dbReference type="PROSITE" id="PS50943"/>
    </source>
</evidence>
<comment type="caution">
    <text evidence="4">The sequence shown here is derived from an EMBL/GenBank/DDBJ whole genome shotgun (WGS) entry which is preliminary data.</text>
</comment>
<accession>A0ABV5E160</accession>
<reference evidence="4 5" key="1">
    <citation type="submission" date="2024-01" db="EMBL/GenBank/DDBJ databases">
        <title>Genome mining of biosynthetic gene clusters to explore secondary metabolites of Streptomyces sp.</title>
        <authorList>
            <person name="Baig A."/>
            <person name="Ajitkumar Shintre N."/>
            <person name="Kumar H."/>
            <person name="Anbarasu A."/>
            <person name="Ramaiah S."/>
        </authorList>
    </citation>
    <scope>NUCLEOTIDE SEQUENCE [LARGE SCALE GENOMIC DNA]</scope>
    <source>
        <strain evidence="4 5">A01</strain>
    </source>
</reference>
<dbReference type="SUPFAM" id="SSF47413">
    <property type="entry name" value="lambda repressor-like DNA-binding domains"/>
    <property type="match status" value="1"/>
</dbReference>
<dbReference type="SMART" id="SM00530">
    <property type="entry name" value="HTH_XRE"/>
    <property type="match status" value="1"/>
</dbReference>
<keyword evidence="2" id="KW-1133">Transmembrane helix</keyword>
<evidence type="ECO:0000256" key="2">
    <source>
        <dbReference type="SAM" id="Phobius"/>
    </source>
</evidence>
<evidence type="ECO:0000256" key="1">
    <source>
        <dbReference type="SAM" id="MobiDB-lite"/>
    </source>
</evidence>
<proteinExistence type="predicted"/>
<dbReference type="InterPro" id="IPR043917">
    <property type="entry name" value="DUF5753"/>
</dbReference>
<gene>
    <name evidence="4" type="ORF">VSQ78_22720</name>
</gene>
<feature type="compositionally biased region" description="Basic residues" evidence="1">
    <location>
        <begin position="1"/>
        <end position="10"/>
    </location>
</feature>
<name>A0ABV5E160_9ACTN</name>
<dbReference type="CDD" id="cd00093">
    <property type="entry name" value="HTH_XRE"/>
    <property type="match status" value="1"/>
</dbReference>
<dbReference type="Pfam" id="PF19054">
    <property type="entry name" value="DUF5753"/>
    <property type="match status" value="1"/>
</dbReference>
<evidence type="ECO:0000313" key="4">
    <source>
        <dbReference type="EMBL" id="MFB8770523.1"/>
    </source>
</evidence>
<sequence length="275" mass="31339">MGEYRRKRQRQFGQELKNLRSEAGMSGREAAELAGTDQSTISRVENGHIRPSHELLTRLLTTYGATAAIKEGLASELTELDVGVSSWRWLEERKGPRQIYVRDLEREALRRRGYHLDVIPGLLQTAAYAEEVIRASPTITPEQVSEGIALRMERQNILFEKQRSFSFVITEYALRRPFGTSETMRTQYERLLHLGTYPTIGLMVIPLWVPHPVLPHGFTIFDDSYVYIDTVTKPVNVIETPEVKSYISIYEDLVETALPETESLELIAALAKDTD</sequence>
<dbReference type="Gene3D" id="1.10.260.40">
    <property type="entry name" value="lambda repressor-like DNA-binding domains"/>
    <property type="match status" value="1"/>
</dbReference>
<keyword evidence="5" id="KW-1185">Reference proteome</keyword>
<feature type="transmembrane region" description="Helical" evidence="2">
    <location>
        <begin position="191"/>
        <end position="209"/>
    </location>
</feature>
<dbReference type="Proteomes" id="UP001585053">
    <property type="component" value="Unassembled WGS sequence"/>
</dbReference>
<protein>
    <submittedName>
        <fullName evidence="4">Helix-turn-helix transcriptional regulator</fullName>
    </submittedName>
</protein>
<feature type="region of interest" description="Disordered" evidence="1">
    <location>
        <begin position="1"/>
        <end position="46"/>
    </location>
</feature>
<dbReference type="InterPro" id="IPR001387">
    <property type="entry name" value="Cro/C1-type_HTH"/>
</dbReference>